<dbReference type="AlphaFoldDB" id="A0A8D9M172"/>
<name>A0A8D9M172_BRACM</name>
<protein>
    <submittedName>
        <fullName evidence="1">Uncharacterized protein</fullName>
    </submittedName>
</protein>
<dbReference type="Proteomes" id="UP000694005">
    <property type="component" value="Chromosome A02"/>
</dbReference>
<dbReference type="Gramene" id="A02p36640.2_BraZ1">
    <property type="protein sequence ID" value="A02p36640.2_BraZ1.CDS.1"/>
    <property type="gene ID" value="A02g36640.2_BraZ1"/>
</dbReference>
<feature type="non-terminal residue" evidence="1">
    <location>
        <position position="1"/>
    </location>
</feature>
<accession>A0A8D9M172</accession>
<dbReference type="EMBL" id="LS974618">
    <property type="protein sequence ID" value="CAG7894712.1"/>
    <property type="molecule type" value="Genomic_DNA"/>
</dbReference>
<evidence type="ECO:0000313" key="1">
    <source>
        <dbReference type="EMBL" id="CAG7894712.1"/>
    </source>
</evidence>
<evidence type="ECO:0000313" key="2">
    <source>
        <dbReference type="Proteomes" id="UP000694005"/>
    </source>
</evidence>
<reference evidence="1 2" key="1">
    <citation type="submission" date="2021-07" db="EMBL/GenBank/DDBJ databases">
        <authorList>
            <consortium name="Genoscope - CEA"/>
            <person name="William W."/>
        </authorList>
    </citation>
    <scope>NUCLEOTIDE SEQUENCE [LARGE SCALE GENOMIC DNA]</scope>
</reference>
<gene>
    <name evidence="1" type="ORF">BRAPAZ1V2_A02P36640.2</name>
</gene>
<sequence length="39" mass="4752">LIYYSLCFLKIDVLVFSHILRKHINHTLFFEIIKKINAF</sequence>
<organism evidence="1 2">
    <name type="scientific">Brassica campestris</name>
    <name type="common">Field mustard</name>
    <dbReference type="NCBI Taxonomy" id="3711"/>
    <lineage>
        <taxon>Eukaryota</taxon>
        <taxon>Viridiplantae</taxon>
        <taxon>Streptophyta</taxon>
        <taxon>Embryophyta</taxon>
        <taxon>Tracheophyta</taxon>
        <taxon>Spermatophyta</taxon>
        <taxon>Magnoliopsida</taxon>
        <taxon>eudicotyledons</taxon>
        <taxon>Gunneridae</taxon>
        <taxon>Pentapetalae</taxon>
        <taxon>rosids</taxon>
        <taxon>malvids</taxon>
        <taxon>Brassicales</taxon>
        <taxon>Brassicaceae</taxon>
        <taxon>Brassiceae</taxon>
        <taxon>Brassica</taxon>
    </lineage>
</organism>
<proteinExistence type="predicted"/>